<protein>
    <submittedName>
        <fullName evidence="2">Uncharacterized protein</fullName>
    </submittedName>
</protein>
<keyword evidence="1" id="KW-0812">Transmembrane</keyword>
<sequence length="52" mass="6234">MKTVRASQLYQLRTYVLILNNNYVISSLQVLFFHSLIEEPKITKFFNTKNLR</sequence>
<evidence type="ECO:0000313" key="3">
    <source>
        <dbReference type="Proteomes" id="UP001291623"/>
    </source>
</evidence>
<keyword evidence="3" id="KW-1185">Reference proteome</keyword>
<proteinExistence type="predicted"/>
<comment type="caution">
    <text evidence="2">The sequence shown here is derived from an EMBL/GenBank/DDBJ whole genome shotgun (WGS) entry which is preliminary data.</text>
</comment>
<feature type="transmembrane region" description="Helical" evidence="1">
    <location>
        <begin position="12"/>
        <end position="37"/>
    </location>
</feature>
<name>A0AAE1SCY6_9SOLA</name>
<keyword evidence="1" id="KW-1133">Transmembrane helix</keyword>
<organism evidence="2 3">
    <name type="scientific">Anisodus tanguticus</name>
    <dbReference type="NCBI Taxonomy" id="243964"/>
    <lineage>
        <taxon>Eukaryota</taxon>
        <taxon>Viridiplantae</taxon>
        <taxon>Streptophyta</taxon>
        <taxon>Embryophyta</taxon>
        <taxon>Tracheophyta</taxon>
        <taxon>Spermatophyta</taxon>
        <taxon>Magnoliopsida</taxon>
        <taxon>eudicotyledons</taxon>
        <taxon>Gunneridae</taxon>
        <taxon>Pentapetalae</taxon>
        <taxon>asterids</taxon>
        <taxon>lamiids</taxon>
        <taxon>Solanales</taxon>
        <taxon>Solanaceae</taxon>
        <taxon>Solanoideae</taxon>
        <taxon>Hyoscyameae</taxon>
        <taxon>Anisodus</taxon>
    </lineage>
</organism>
<accession>A0AAE1SCY6</accession>
<evidence type="ECO:0000256" key="1">
    <source>
        <dbReference type="SAM" id="Phobius"/>
    </source>
</evidence>
<evidence type="ECO:0000313" key="2">
    <source>
        <dbReference type="EMBL" id="KAK4367755.1"/>
    </source>
</evidence>
<gene>
    <name evidence="2" type="ORF">RND71_011547</name>
</gene>
<reference evidence="2" key="1">
    <citation type="submission" date="2023-12" db="EMBL/GenBank/DDBJ databases">
        <title>Genome assembly of Anisodus tanguticus.</title>
        <authorList>
            <person name="Wang Y.-J."/>
        </authorList>
    </citation>
    <scope>NUCLEOTIDE SEQUENCE</scope>
    <source>
        <strain evidence="2">KB-2021</strain>
        <tissue evidence="2">Leaf</tissue>
    </source>
</reference>
<dbReference type="AlphaFoldDB" id="A0AAE1SCY6"/>
<keyword evidence="1" id="KW-0472">Membrane</keyword>
<dbReference type="EMBL" id="JAVYJV010000006">
    <property type="protein sequence ID" value="KAK4367755.1"/>
    <property type="molecule type" value="Genomic_DNA"/>
</dbReference>
<dbReference type="Proteomes" id="UP001291623">
    <property type="component" value="Unassembled WGS sequence"/>
</dbReference>